<evidence type="ECO:0000259" key="5">
    <source>
        <dbReference type="SMART" id="SM00237"/>
    </source>
</evidence>
<sequence length="1306" mass="139373">MISITNDTVYEQLVEEFISNLVLVTDNANVIVRPARATVMIFDDDIPAPVFEMTMYTVPEDDPGSVRLCVDIGVEITEPITYTITTAQKNPPQAEDSDFTGGTTITIAPPGTESCTNFSDLVVNDNIGLEGNEAFTILIDGSMAMVTITEDDDVSIGFNPTAYMVLEGGSVDLIIERMGDAEDPVVATVLTRDGSATAGEDYVRLDGVEVTFLPGEFTQTVTLNTMADLPAEGDEDLVATLSAVDARVDVTQPEASVIITEDVVPSISFSTENVEVGEGDGPAVVCLDLSVPLSTDLQVVVSASAGTADSGSDFSAGTQTASFAAGSTRACVNFVIIDDDLALEGNETFTATFETPGGFASVDPSTATVTIVDNDVFTIEFTEDDYSYVEGDPNARVCLEGIGQIVQPATATVSSLAQGTATVGEDYVALNSDQVEFTPNGESTVCISVSVTDDPFLEEVESFPLTIDSVSPTPGVVTGSQSSTTFFIRDNDAVSVGFNPTEYMVVEGGSVQLTIERIGDAQEPVAVLVTTTDGTATAGEGDYTPLMQVQVTFNQGESTKTVTLITLDDVPAEGPEYLEATLDVVDPRVTVSTANATVVITDDVVPTISFSTSNYVVGEGDGTVEVCLQLNVPLVADIDFTVTAASGTATADEDFVDEEQRAVFPIGETRACIDFKITDDRLQENDEIFTVAFSSRPGITTGDPATATVTIIDNDDPEPEFDQTMYTVPENNRTLPLCIDIGVLVSEAMEFTITASNKNPPEAQEADFNPSTTITVPAGGSMACIDFTGLVVDDNIALEGDQSFTISVGGSTSMVVIVDDDIPLIESGDVIINEDGGIAVVNVRLLNEIENNFTLDYSTGEVPDGANEGEDFGRRGGRVVFTPRGVKQRSIEIPITDDQQTETDEPLFVTFSSEDIPADRQDMIPSPMVIIIDNDITVGFDPSEYSVAERPGGFVTLTVTRSGNIDLTANVTLLTLQGSADDMDFTIVSTTVEFGPGEDSVPVNISITDDAVPEGVEVFTATLMSNAPNVVVSGSEATITILENDQPVIGTIVNDTIIGDPLFTVTLPNEDEFMCYEVHGYSGKYFNLVSDSCTSVNALFSQLPDNDRINLMSDIGIYTRDDDGQCIQIQISVTGCSGSVDGQALTSSYQVAGVNVRSYPNRWRVSAPNCGSTQLVMWIFCKSEPDMLRFHIARGNNLDPTSHGLLAQFWNIPINITTRNGEPYVQVFDPTHENYRLIPAFPAPRTWDHTPAPCYYVGNAQGGPSRSHDPRESVIEGKVDDYETSSLFSPIFLYAQFDESVCSTAA</sequence>
<feature type="domain" description="Calx-beta" evidence="5">
    <location>
        <begin position="596"/>
        <end position="694"/>
    </location>
</feature>
<comment type="caution">
    <text evidence="6">The sequence shown here is derived from an EMBL/GenBank/DDBJ whole genome shotgun (WGS) entry which is preliminary data.</text>
</comment>
<dbReference type="Gene3D" id="2.60.40.2030">
    <property type="match status" value="7"/>
</dbReference>
<dbReference type="GO" id="GO:0007154">
    <property type="term" value="P:cell communication"/>
    <property type="evidence" value="ECO:0007669"/>
    <property type="project" value="InterPro"/>
</dbReference>
<dbReference type="GO" id="GO:0016020">
    <property type="term" value="C:membrane"/>
    <property type="evidence" value="ECO:0007669"/>
    <property type="project" value="InterPro"/>
</dbReference>
<dbReference type="Proteomes" id="UP001174909">
    <property type="component" value="Unassembled WGS sequence"/>
</dbReference>
<feature type="domain" description="Calx-beta" evidence="5">
    <location>
        <begin position="813"/>
        <end position="912"/>
    </location>
</feature>
<evidence type="ECO:0000256" key="4">
    <source>
        <dbReference type="ARBA" id="ARBA00023065"/>
    </source>
</evidence>
<dbReference type="InterPro" id="IPR051171">
    <property type="entry name" value="CaCA"/>
</dbReference>
<dbReference type="GO" id="GO:0030001">
    <property type="term" value="P:metal ion transport"/>
    <property type="evidence" value="ECO:0007669"/>
    <property type="project" value="TreeGrafter"/>
</dbReference>
<dbReference type="SUPFAM" id="SSF141072">
    <property type="entry name" value="CalX-like"/>
    <property type="match status" value="7"/>
</dbReference>
<name>A0AA35SA97_GEOBA</name>
<proteinExistence type="predicted"/>
<evidence type="ECO:0000256" key="2">
    <source>
        <dbReference type="ARBA" id="ARBA00022737"/>
    </source>
</evidence>
<organism evidence="6 7">
    <name type="scientific">Geodia barretti</name>
    <name type="common">Barrett's horny sponge</name>
    <dbReference type="NCBI Taxonomy" id="519541"/>
    <lineage>
        <taxon>Eukaryota</taxon>
        <taxon>Metazoa</taxon>
        <taxon>Porifera</taxon>
        <taxon>Demospongiae</taxon>
        <taxon>Heteroscleromorpha</taxon>
        <taxon>Tetractinellida</taxon>
        <taxon>Astrophorina</taxon>
        <taxon>Geodiidae</taxon>
        <taxon>Geodia</taxon>
    </lineage>
</organism>
<keyword evidence="4" id="KW-0813">Transport</keyword>
<keyword evidence="7" id="KW-1185">Reference proteome</keyword>
<evidence type="ECO:0000256" key="3">
    <source>
        <dbReference type="ARBA" id="ARBA00022837"/>
    </source>
</evidence>
<dbReference type="SMART" id="SM00237">
    <property type="entry name" value="Calx_beta"/>
    <property type="match status" value="8"/>
</dbReference>
<evidence type="ECO:0000313" key="6">
    <source>
        <dbReference type="EMBL" id="CAI8024991.1"/>
    </source>
</evidence>
<feature type="domain" description="Calx-beta" evidence="5">
    <location>
        <begin position="367"/>
        <end position="468"/>
    </location>
</feature>
<feature type="domain" description="Calx-beta" evidence="5">
    <location>
        <begin position="484"/>
        <end position="583"/>
    </location>
</feature>
<dbReference type="PANTHER" id="PTHR11878:SF65">
    <property type="entry name" value="NA_CA-EXCHANGE PROTEIN, ISOFORM G"/>
    <property type="match status" value="1"/>
</dbReference>
<dbReference type="EMBL" id="CASHTH010002114">
    <property type="protein sequence ID" value="CAI8024991.1"/>
    <property type="molecule type" value="Genomic_DNA"/>
</dbReference>
<reference evidence="6" key="1">
    <citation type="submission" date="2023-03" db="EMBL/GenBank/DDBJ databases">
        <authorList>
            <person name="Steffen K."/>
            <person name="Cardenas P."/>
        </authorList>
    </citation>
    <scope>NUCLEOTIDE SEQUENCE</scope>
</reference>
<dbReference type="InterPro" id="IPR003644">
    <property type="entry name" value="Calx_beta"/>
</dbReference>
<keyword evidence="1" id="KW-0732">Signal</keyword>
<keyword evidence="2" id="KW-0677">Repeat</keyword>
<dbReference type="InterPro" id="IPR038081">
    <property type="entry name" value="CalX-like_sf"/>
</dbReference>
<protein>
    <submittedName>
        <fullName evidence="6">FRAS1-related extracellular matrix protein 2</fullName>
    </submittedName>
</protein>
<feature type="domain" description="Calx-beta" evidence="5">
    <location>
        <begin position="37"/>
        <end position="140"/>
    </location>
</feature>
<dbReference type="Pfam" id="PF03160">
    <property type="entry name" value="Calx-beta"/>
    <property type="match status" value="5"/>
</dbReference>
<gene>
    <name evidence="6" type="ORF">GBAR_LOCUS14475</name>
</gene>
<feature type="domain" description="Calx-beta" evidence="5">
    <location>
        <begin position="255"/>
        <end position="354"/>
    </location>
</feature>
<dbReference type="PANTHER" id="PTHR11878">
    <property type="entry name" value="SODIUM/CALCIUM EXCHANGER"/>
    <property type="match status" value="1"/>
</dbReference>
<evidence type="ECO:0000313" key="7">
    <source>
        <dbReference type="Proteomes" id="UP001174909"/>
    </source>
</evidence>
<keyword evidence="4" id="KW-0406">Ion transport</keyword>
<feature type="domain" description="Calx-beta" evidence="5">
    <location>
        <begin position="144"/>
        <end position="242"/>
    </location>
</feature>
<evidence type="ECO:0000256" key="1">
    <source>
        <dbReference type="ARBA" id="ARBA00022729"/>
    </source>
</evidence>
<keyword evidence="3" id="KW-0106">Calcium</keyword>
<feature type="domain" description="Calx-beta" evidence="5">
    <location>
        <begin position="927"/>
        <end position="1024"/>
    </location>
</feature>
<accession>A0AA35SA97</accession>